<protein>
    <submittedName>
        <fullName evidence="1">Uncharacterized protein</fullName>
    </submittedName>
</protein>
<gene>
    <name evidence="1" type="ORF">C8R41DRAFT_982326</name>
</gene>
<dbReference type="EMBL" id="JANVFT010000053">
    <property type="protein sequence ID" value="KAJ4484554.1"/>
    <property type="molecule type" value="Genomic_DNA"/>
</dbReference>
<keyword evidence="2" id="KW-1185">Reference proteome</keyword>
<evidence type="ECO:0000313" key="2">
    <source>
        <dbReference type="Proteomes" id="UP001150217"/>
    </source>
</evidence>
<reference evidence="1" key="1">
    <citation type="submission" date="2022-08" db="EMBL/GenBank/DDBJ databases">
        <title>A Global Phylogenomic Analysis of the Shiitake Genus Lentinula.</title>
        <authorList>
            <consortium name="DOE Joint Genome Institute"/>
            <person name="Sierra-Patev S."/>
            <person name="Min B."/>
            <person name="Naranjo-Ortiz M."/>
            <person name="Looney B."/>
            <person name="Konkel Z."/>
            <person name="Slot J.C."/>
            <person name="Sakamoto Y."/>
            <person name="Steenwyk J.L."/>
            <person name="Rokas A."/>
            <person name="Carro J."/>
            <person name="Camarero S."/>
            <person name="Ferreira P."/>
            <person name="Molpeceres G."/>
            <person name="Ruiz-Duenas F.J."/>
            <person name="Serrano A."/>
            <person name="Henrissat B."/>
            <person name="Drula E."/>
            <person name="Hughes K.W."/>
            <person name="Mata J.L."/>
            <person name="Ishikawa N.K."/>
            <person name="Vargas-Isla R."/>
            <person name="Ushijima S."/>
            <person name="Smith C.A."/>
            <person name="Ahrendt S."/>
            <person name="Andreopoulos W."/>
            <person name="He G."/>
            <person name="Labutti K."/>
            <person name="Lipzen A."/>
            <person name="Ng V."/>
            <person name="Riley R."/>
            <person name="Sandor L."/>
            <person name="Barry K."/>
            <person name="Martinez A.T."/>
            <person name="Xiao Y."/>
            <person name="Gibbons J.G."/>
            <person name="Terashima K."/>
            <person name="Grigoriev I.V."/>
            <person name="Hibbett D.S."/>
        </authorList>
    </citation>
    <scope>NUCLEOTIDE SEQUENCE</scope>
    <source>
        <strain evidence="1">RHP3577 ss4</strain>
    </source>
</reference>
<accession>A0ABQ8VG40</accession>
<name>A0ABQ8VG40_9AGAR</name>
<dbReference type="Proteomes" id="UP001150217">
    <property type="component" value="Unassembled WGS sequence"/>
</dbReference>
<proteinExistence type="predicted"/>
<sequence>MNEGPESSISTLVHQNAAAMKELKLGFELAKYQFLVTSERVEAGMNTVKERLKQMLVHQQRITVKEHLDVCVTAACSSFSLHRIHRLYRVLLTLISLEHIILTENHFSIRDTWLPVVTGVGEMLAIQDMSSTRKNSSIMETETDEGEICDRAQGDMNLKPKFSAGAQSTSEAVDKDQPFRATAGRAAISGHDGSVGPPPQDDLPLLPPPVMNSDWGDLHVSGAVSHPRISVEDLPSTPHELSDIMADMTPENTLDIIEADLGHFAPSPSFTATILLRPPLTSPFPAIPPLPLTLAQDCSQCAGRTPSVSQDYLVDTLIDLIEAELKSSTPSDNRSVFESSPLLLLYTPPSLIASFNDFDPSIASFSSASGLDVGVNLPSEHSGFFEDDSSLLDPESSASWDDFGYTFSPVNMLSTMSAPATMPATVSSPGKYHLNILTSRILRSSFSSSTPASKRRIRHPQNSPSFFVFRSVINFKSSSLRKGLRKAPSAYWNRRRTLTPASTIIGGRVKVRKIRVRAHYLNF</sequence>
<organism evidence="1 2">
    <name type="scientific">Lentinula lateritia</name>
    <dbReference type="NCBI Taxonomy" id="40482"/>
    <lineage>
        <taxon>Eukaryota</taxon>
        <taxon>Fungi</taxon>
        <taxon>Dikarya</taxon>
        <taxon>Basidiomycota</taxon>
        <taxon>Agaricomycotina</taxon>
        <taxon>Agaricomycetes</taxon>
        <taxon>Agaricomycetidae</taxon>
        <taxon>Agaricales</taxon>
        <taxon>Marasmiineae</taxon>
        <taxon>Omphalotaceae</taxon>
        <taxon>Lentinula</taxon>
    </lineage>
</organism>
<evidence type="ECO:0000313" key="1">
    <source>
        <dbReference type="EMBL" id="KAJ4484554.1"/>
    </source>
</evidence>
<comment type="caution">
    <text evidence="1">The sequence shown here is derived from an EMBL/GenBank/DDBJ whole genome shotgun (WGS) entry which is preliminary data.</text>
</comment>